<dbReference type="Proteomes" id="UP000765160">
    <property type="component" value="Unassembled WGS sequence"/>
</dbReference>
<keyword evidence="4" id="KW-1185">Reference proteome</keyword>
<protein>
    <submittedName>
        <fullName evidence="3">Tripartite tricarboxylate transporter substrate binding protein</fullName>
    </submittedName>
</protein>
<gene>
    <name evidence="3" type="ORF">HB662_03715</name>
</gene>
<dbReference type="InterPro" id="IPR042100">
    <property type="entry name" value="Bug_dom1"/>
</dbReference>
<dbReference type="PANTHER" id="PTHR42928">
    <property type="entry name" value="TRICARBOXYLATE-BINDING PROTEIN"/>
    <property type="match status" value="1"/>
</dbReference>
<comment type="similarity">
    <text evidence="1">Belongs to the UPF0065 (bug) family.</text>
</comment>
<dbReference type="EMBL" id="JAAVTX010000001">
    <property type="protein sequence ID" value="NKE43872.1"/>
    <property type="molecule type" value="Genomic_DNA"/>
</dbReference>
<sequence length="321" mass="33634">MSIFLGRRALLGSLPFAALPARAQEAFPSRPITIVNAYAAGGQTDIATRLTADRLGTAIGQRVVVENRVGGATSIASTLVAQARPDGHTLLAGTSSLAINPTLQPRLTPRDPQAELAPVGMVYRGAFVFHIFPGVPATTLPEFIAYAKANPGQLNYGGVVGTVVHLAMQMLCQRAGIEMTAVPNRGGVEGLLDLQAGRIHCNFQSPVEAMPSLQEGKTRALAISSRERLANLPDVPTVAETLPGFEAVLWMALFAPAGTPAPVIEKLAAALGTVTGSEDYRSRMARIGLTAETGGPSEVQALLAADTVNWRKVITEAGIQN</sequence>
<dbReference type="Gene3D" id="3.40.190.150">
    <property type="entry name" value="Bordetella uptake gene, domain 1"/>
    <property type="match status" value="1"/>
</dbReference>
<dbReference type="Pfam" id="PF03401">
    <property type="entry name" value="TctC"/>
    <property type="match status" value="1"/>
</dbReference>
<reference evidence="3 4" key="1">
    <citation type="submission" date="2020-03" db="EMBL/GenBank/DDBJ databases">
        <title>Roseomonas selenitidurans sp. nov. isolated from soil.</title>
        <authorList>
            <person name="Liu H."/>
        </authorList>
    </citation>
    <scope>NUCLEOTIDE SEQUENCE [LARGE SCALE GENOMIC DNA]</scope>
    <source>
        <strain evidence="3 4">JCM 15073</strain>
    </source>
</reference>
<evidence type="ECO:0000313" key="3">
    <source>
        <dbReference type="EMBL" id="NKE43872.1"/>
    </source>
</evidence>
<name>A0ABX1EUZ3_9PROT</name>
<dbReference type="PANTHER" id="PTHR42928:SF5">
    <property type="entry name" value="BLR1237 PROTEIN"/>
    <property type="match status" value="1"/>
</dbReference>
<dbReference type="SUPFAM" id="SSF53850">
    <property type="entry name" value="Periplasmic binding protein-like II"/>
    <property type="match status" value="1"/>
</dbReference>
<feature type="signal peptide" evidence="2">
    <location>
        <begin position="1"/>
        <end position="23"/>
    </location>
</feature>
<comment type="caution">
    <text evidence="3">The sequence shown here is derived from an EMBL/GenBank/DDBJ whole genome shotgun (WGS) entry which is preliminary data.</text>
</comment>
<dbReference type="Gene3D" id="3.40.190.10">
    <property type="entry name" value="Periplasmic binding protein-like II"/>
    <property type="match status" value="1"/>
</dbReference>
<dbReference type="RefSeq" id="WP_168047243.1">
    <property type="nucleotide sequence ID" value="NZ_JAATJR010000001.1"/>
</dbReference>
<evidence type="ECO:0000256" key="1">
    <source>
        <dbReference type="ARBA" id="ARBA00006987"/>
    </source>
</evidence>
<evidence type="ECO:0000256" key="2">
    <source>
        <dbReference type="SAM" id="SignalP"/>
    </source>
</evidence>
<dbReference type="InterPro" id="IPR005064">
    <property type="entry name" value="BUG"/>
</dbReference>
<accession>A0ABX1EUZ3</accession>
<evidence type="ECO:0000313" key="4">
    <source>
        <dbReference type="Proteomes" id="UP000765160"/>
    </source>
</evidence>
<keyword evidence="2" id="KW-0732">Signal</keyword>
<proteinExistence type="inferred from homology"/>
<organism evidence="3 4">
    <name type="scientific">Falsiroseomonas frigidaquae</name>
    <dbReference type="NCBI Taxonomy" id="487318"/>
    <lineage>
        <taxon>Bacteria</taxon>
        <taxon>Pseudomonadati</taxon>
        <taxon>Pseudomonadota</taxon>
        <taxon>Alphaproteobacteria</taxon>
        <taxon>Acetobacterales</taxon>
        <taxon>Roseomonadaceae</taxon>
        <taxon>Falsiroseomonas</taxon>
    </lineage>
</organism>
<feature type="chain" id="PRO_5046168032" evidence="2">
    <location>
        <begin position="24"/>
        <end position="321"/>
    </location>
</feature>
<dbReference type="PIRSF" id="PIRSF017082">
    <property type="entry name" value="YflP"/>
    <property type="match status" value="1"/>
</dbReference>